<dbReference type="NCBIfam" id="TIGR01484">
    <property type="entry name" value="HAD-SF-IIB"/>
    <property type="match status" value="1"/>
</dbReference>
<dbReference type="EMBL" id="JHAC01000011">
    <property type="protein sequence ID" value="EYB69223.1"/>
    <property type="molecule type" value="Genomic_DNA"/>
</dbReference>
<dbReference type="PATRIC" id="fig|1476583.3.peg.824"/>
<dbReference type="InterPro" id="IPR006379">
    <property type="entry name" value="HAD-SF_hydro_IIB"/>
</dbReference>
<accession>A0A016QT35</accession>
<dbReference type="GO" id="GO:0016791">
    <property type="term" value="F:phosphatase activity"/>
    <property type="evidence" value="ECO:0007669"/>
    <property type="project" value="UniProtKB-ARBA"/>
</dbReference>
<protein>
    <submittedName>
        <fullName evidence="1">HAD family hydrolase</fullName>
    </submittedName>
</protein>
<dbReference type="InterPro" id="IPR023214">
    <property type="entry name" value="HAD_sf"/>
</dbReference>
<evidence type="ECO:0000313" key="2">
    <source>
        <dbReference type="Proteomes" id="UP000020492"/>
    </source>
</evidence>
<dbReference type="GO" id="GO:0005829">
    <property type="term" value="C:cytosol"/>
    <property type="evidence" value="ECO:0007669"/>
    <property type="project" value="TreeGrafter"/>
</dbReference>
<dbReference type="RefSeq" id="WP_034354330.1">
    <property type="nucleotide sequence ID" value="NZ_JHAC01000011.1"/>
</dbReference>
<organism evidence="1 2">
    <name type="scientific">Deinococcus phoenicis</name>
    <dbReference type="NCBI Taxonomy" id="1476583"/>
    <lineage>
        <taxon>Bacteria</taxon>
        <taxon>Thermotogati</taxon>
        <taxon>Deinococcota</taxon>
        <taxon>Deinococci</taxon>
        <taxon>Deinococcales</taxon>
        <taxon>Deinococcaceae</taxon>
        <taxon>Deinococcus</taxon>
    </lineage>
</organism>
<comment type="caution">
    <text evidence="1">The sequence shown here is derived from an EMBL/GenBank/DDBJ whole genome shotgun (WGS) entry which is preliminary data.</text>
</comment>
<evidence type="ECO:0000313" key="1">
    <source>
        <dbReference type="EMBL" id="EYB69223.1"/>
    </source>
</evidence>
<keyword evidence="1" id="KW-0378">Hydrolase</keyword>
<dbReference type="Proteomes" id="UP000020492">
    <property type="component" value="Unassembled WGS sequence"/>
</dbReference>
<dbReference type="Gene3D" id="3.40.50.1000">
    <property type="entry name" value="HAD superfamily/HAD-like"/>
    <property type="match status" value="1"/>
</dbReference>
<dbReference type="Gene3D" id="3.30.1240.10">
    <property type="match status" value="1"/>
</dbReference>
<dbReference type="AlphaFoldDB" id="A0A016QT35"/>
<dbReference type="PANTHER" id="PTHR10000:SF8">
    <property type="entry name" value="HAD SUPERFAMILY HYDROLASE-LIKE, TYPE 3"/>
    <property type="match status" value="1"/>
</dbReference>
<dbReference type="PANTHER" id="PTHR10000">
    <property type="entry name" value="PHOSPHOSERINE PHOSPHATASE"/>
    <property type="match status" value="1"/>
</dbReference>
<name>A0A016QT35_9DEIO</name>
<dbReference type="eggNOG" id="COG0561">
    <property type="taxonomic scope" value="Bacteria"/>
</dbReference>
<dbReference type="OrthoDB" id="9806027at2"/>
<gene>
    <name evidence="1" type="ORF">DEIPH_ctg011orf0218</name>
</gene>
<proteinExistence type="predicted"/>
<keyword evidence="2" id="KW-1185">Reference proteome</keyword>
<dbReference type="STRING" id="1476583.DEIPH_ctg011orf0218"/>
<dbReference type="InterPro" id="IPR036412">
    <property type="entry name" value="HAD-like_sf"/>
</dbReference>
<dbReference type="Pfam" id="PF08282">
    <property type="entry name" value="Hydrolase_3"/>
    <property type="match status" value="1"/>
</dbReference>
<reference evidence="1 2" key="1">
    <citation type="submission" date="2014-03" db="EMBL/GenBank/DDBJ databases">
        <title>Draft genome sequence of Deinococcus phoenicis 1P10ME.</title>
        <authorList>
            <person name="Stepanov V.G."/>
            <person name="Vaishampayan P."/>
            <person name="Venkateswaran K."/>
            <person name="Fox G.E."/>
        </authorList>
    </citation>
    <scope>NUCLEOTIDE SEQUENCE [LARGE SCALE GENOMIC DNA]</scope>
    <source>
        <strain evidence="1 2">1P10ME</strain>
    </source>
</reference>
<dbReference type="SUPFAM" id="SSF56784">
    <property type="entry name" value="HAD-like"/>
    <property type="match status" value="1"/>
</dbReference>
<sequence length="261" mass="27876">MRLLAFDLDGTLLDRDHSVPARTLELLARLREHGCRVAVITGRADVPPEVLSALRPEAVAVNTGGLVMVGGRVIADHHFTPEQARALVGLLPTDRPVFGFGPGTVYVRDPQAPAFAVWQTERRGLPLEEAAAGPLQKLDIELAVQDPATPELTARLRQVGGVHVTSSVSGPRQYLTVTPEAANKGTALRLIAQALGIPMSRTVAFGDSENDLAMFEVAGVAVQVGEAECLLKVAHHRVSCSALGLPGWLEIYVQELARELA</sequence>
<dbReference type="GO" id="GO:0000287">
    <property type="term" value="F:magnesium ion binding"/>
    <property type="evidence" value="ECO:0007669"/>
    <property type="project" value="TreeGrafter"/>
</dbReference>